<dbReference type="GO" id="GO:0060271">
    <property type="term" value="P:cilium assembly"/>
    <property type="evidence" value="ECO:0007669"/>
    <property type="project" value="UniProtKB-ARBA"/>
</dbReference>
<comment type="subcellular location">
    <subcellularLocation>
        <location evidence="1">Cytoplasm</location>
        <location evidence="1">Cytoskeleton</location>
        <location evidence="1">Cilium basal body</location>
    </subcellularLocation>
    <subcellularLocation>
        <location evidence="2">Cytoplasm</location>
        <location evidence="2">Cytoskeleton</location>
        <location evidence="2">Microtubule organizing center</location>
        <location evidence="2">Centrosome</location>
        <location evidence="2">Centriolar satellite</location>
    </subcellularLocation>
</comment>
<keyword evidence="7" id="KW-0970">Cilium biogenesis/degradation</keyword>
<dbReference type="PANTHER" id="PTHR19853:SF1">
    <property type="entry name" value="TBC1 DOMAIN FAMILY MEMBER 31"/>
    <property type="match status" value="1"/>
</dbReference>
<evidence type="ECO:0000256" key="9">
    <source>
        <dbReference type="ARBA" id="ARBA00023212"/>
    </source>
</evidence>
<evidence type="ECO:0000256" key="6">
    <source>
        <dbReference type="ARBA" id="ARBA00022737"/>
    </source>
</evidence>
<name>A0A091J1I8_EGRGA</name>
<evidence type="ECO:0000256" key="7">
    <source>
        <dbReference type="ARBA" id="ARBA00022794"/>
    </source>
</evidence>
<dbReference type="InterPro" id="IPR015943">
    <property type="entry name" value="WD40/YVTN_repeat-like_dom_sf"/>
</dbReference>
<organism evidence="14 15">
    <name type="scientific">Egretta garzetta</name>
    <name type="common">Little egret</name>
    <dbReference type="NCBI Taxonomy" id="188379"/>
    <lineage>
        <taxon>Eukaryota</taxon>
        <taxon>Metazoa</taxon>
        <taxon>Chordata</taxon>
        <taxon>Craniata</taxon>
        <taxon>Vertebrata</taxon>
        <taxon>Euteleostomi</taxon>
        <taxon>Archelosauria</taxon>
        <taxon>Archosauria</taxon>
        <taxon>Dinosauria</taxon>
        <taxon>Saurischia</taxon>
        <taxon>Theropoda</taxon>
        <taxon>Coelurosauria</taxon>
        <taxon>Aves</taxon>
        <taxon>Neognathae</taxon>
        <taxon>Neoaves</taxon>
        <taxon>Aequornithes</taxon>
        <taxon>Pelecaniformes</taxon>
        <taxon>Ardeidae</taxon>
        <taxon>Egretta</taxon>
    </lineage>
</organism>
<dbReference type="Pfam" id="PF00400">
    <property type="entry name" value="WD40"/>
    <property type="match status" value="2"/>
</dbReference>
<dbReference type="EMBL" id="KK501249">
    <property type="protein sequence ID" value="KFP13560.1"/>
    <property type="molecule type" value="Genomic_DNA"/>
</dbReference>
<dbReference type="AlphaFoldDB" id="A0A091J1I8"/>
<evidence type="ECO:0000256" key="4">
    <source>
        <dbReference type="ARBA" id="ARBA00022490"/>
    </source>
</evidence>
<keyword evidence="9" id="KW-0206">Cytoskeleton</keyword>
<evidence type="ECO:0000259" key="13">
    <source>
        <dbReference type="PROSITE" id="PS50086"/>
    </source>
</evidence>
<evidence type="ECO:0000256" key="1">
    <source>
        <dbReference type="ARBA" id="ARBA00004120"/>
    </source>
</evidence>
<feature type="coiled-coil region" evidence="12">
    <location>
        <begin position="906"/>
        <end position="973"/>
    </location>
</feature>
<dbReference type="SUPFAM" id="SSF50978">
    <property type="entry name" value="WD40 repeat-like"/>
    <property type="match status" value="1"/>
</dbReference>
<dbReference type="InterPro" id="IPR051570">
    <property type="entry name" value="TBC1_cilium_biogenesis"/>
</dbReference>
<dbReference type="PANTHER" id="PTHR19853">
    <property type="entry name" value="WD REPEAT CONTAINING PROTEIN 3 WDR3"/>
    <property type="match status" value="1"/>
</dbReference>
<dbReference type="InterPro" id="IPR036322">
    <property type="entry name" value="WD40_repeat_dom_sf"/>
</dbReference>
<dbReference type="PROSITE" id="PS50086">
    <property type="entry name" value="TBC_RABGAP"/>
    <property type="match status" value="1"/>
</dbReference>
<gene>
    <name evidence="14" type="ORF">Z169_01460</name>
</gene>
<dbReference type="InterPro" id="IPR035969">
    <property type="entry name" value="Rab-GAP_TBC_sf"/>
</dbReference>
<dbReference type="GO" id="GO:0060090">
    <property type="term" value="F:molecular adaptor activity"/>
    <property type="evidence" value="ECO:0007669"/>
    <property type="project" value="UniProtKB-ARBA"/>
</dbReference>
<evidence type="ECO:0000256" key="12">
    <source>
        <dbReference type="SAM" id="Coils"/>
    </source>
</evidence>
<dbReference type="STRING" id="188379.A0A091J1I8"/>
<dbReference type="Gene3D" id="1.10.472.80">
    <property type="entry name" value="Ypt/Rab-GAP domain of gyp1p, domain 3"/>
    <property type="match status" value="1"/>
</dbReference>
<evidence type="ECO:0000313" key="14">
    <source>
        <dbReference type="EMBL" id="KFP13560.1"/>
    </source>
</evidence>
<reference evidence="14 15" key="1">
    <citation type="submission" date="2014-04" db="EMBL/GenBank/DDBJ databases">
        <title>Genome evolution of avian class.</title>
        <authorList>
            <person name="Zhang G."/>
            <person name="Li C."/>
        </authorList>
    </citation>
    <scope>NUCLEOTIDE SEQUENCE [LARGE SCALE GENOMIC DNA]</scope>
    <source>
        <strain evidence="14">BGI_Z169</strain>
    </source>
</reference>
<comment type="function">
    <text evidence="11">Molecular adapter which is involved in cilium biogenesis. Part of a functional complex including OFD1 a centriolar protein involved in cilium assembly. Could regulate the cAMP-dependent phosphorylation of OFD1, and its subsequent ubiquitination by PJA2 which ultimately leads to its proteasomal degradation.</text>
</comment>
<evidence type="ECO:0000256" key="8">
    <source>
        <dbReference type="ARBA" id="ARBA00023054"/>
    </source>
</evidence>
<keyword evidence="4" id="KW-0963">Cytoplasm</keyword>
<dbReference type="SUPFAM" id="SSF47923">
    <property type="entry name" value="Ypt/Rab-GAP domain of gyp1p"/>
    <property type="match status" value="1"/>
</dbReference>
<evidence type="ECO:0000313" key="15">
    <source>
        <dbReference type="Proteomes" id="UP000053119"/>
    </source>
</evidence>
<evidence type="ECO:0000256" key="3">
    <source>
        <dbReference type="ARBA" id="ARBA00014199"/>
    </source>
</evidence>
<keyword evidence="15" id="KW-1185">Reference proteome</keyword>
<evidence type="ECO:0000256" key="11">
    <source>
        <dbReference type="ARBA" id="ARBA00034464"/>
    </source>
</evidence>
<keyword evidence="5" id="KW-0853">WD repeat</keyword>
<feature type="non-terminal residue" evidence="14">
    <location>
        <position position="1"/>
    </location>
</feature>
<evidence type="ECO:0000256" key="2">
    <source>
        <dbReference type="ARBA" id="ARBA00004607"/>
    </source>
</evidence>
<dbReference type="Gene3D" id="2.130.10.10">
    <property type="entry name" value="YVTN repeat-like/Quinoprotein amine dehydrogenase"/>
    <property type="match status" value="2"/>
</dbReference>
<dbReference type="GO" id="GO:0034451">
    <property type="term" value="C:centriolar satellite"/>
    <property type="evidence" value="ECO:0007669"/>
    <property type="project" value="UniProtKB-SubCell"/>
</dbReference>
<dbReference type="FunFam" id="2.130.10.10:FF:000185">
    <property type="entry name" value="TBC1 domain family member 31 isoform X1"/>
    <property type="match status" value="1"/>
</dbReference>
<dbReference type="InterPro" id="IPR001680">
    <property type="entry name" value="WD40_rpt"/>
</dbReference>
<evidence type="ECO:0000256" key="10">
    <source>
        <dbReference type="ARBA" id="ARBA00023273"/>
    </source>
</evidence>
<protein>
    <recommendedName>
        <fullName evidence="3">TBC1 domain family member 31</fullName>
    </recommendedName>
</protein>
<feature type="non-terminal residue" evidence="14">
    <location>
        <position position="1016"/>
    </location>
</feature>
<accession>A0A091J1I8</accession>
<proteinExistence type="predicted"/>
<feature type="domain" description="Rab-GAP TBC" evidence="13">
    <location>
        <begin position="397"/>
        <end position="572"/>
    </location>
</feature>
<dbReference type="FunFam" id="1.10.472.80:FF:000022">
    <property type="entry name" value="TBC1 domain family, member 31"/>
    <property type="match status" value="1"/>
</dbReference>
<dbReference type="Proteomes" id="UP000053119">
    <property type="component" value="Unassembled WGS sequence"/>
</dbReference>
<feature type="coiled-coil region" evidence="12">
    <location>
        <begin position="702"/>
        <end position="744"/>
    </location>
</feature>
<dbReference type="Pfam" id="PF00566">
    <property type="entry name" value="RabGAP-TBC"/>
    <property type="match status" value="1"/>
</dbReference>
<sequence>VIVNIIHSIKGYHSKTIRFLNVAFDSSGDSLLAGDHQGNIYVFDLNGNRFNLVQRTMQACTALAFNLRRKTEFLVALADYSIKCFDTETKELVSWMRGHDSSVSSISVHGSGRYAITTSADTAQLWDLDTFQRKRKLNVRQSVGIQKVFFLPLSNTILSCFKDNSVFAWEFDTLHCKYQLPTPVEGSVLLYKVFAVTRDGRIFVAGGKSNHLHLWCLESKQLIRIIQMPAEVRAVRHLEFLPDSFDGGSNQVLGVLSQDNIMRFIHIGTCKLLFVIGSHEEGISTATASPNGRYIASVMENGSLNLYSVQALTQEGNKPPPPMFKVVEDWAKCTSKANKLTRVTSGRSEQPLKSKGSIIQTRLLNLQANTSLENKENELPGGLNKKRLRALLKGFGEYPAKYRMFVWRSLLQLPENHLAFSSLIDKGTHSAFVNIQNEYPIKSRKLLRVLQRTLSALAHWSAIFAETPYIPLLAFPFVKLFQNNQLICFEVVATVVVNFCQHWFEYFPNPPVNVLSMMENVLAHHDKELLQHLIKCNVTSQVYAWPLLETLFSEVLTREEWLKVFDNIFSNHPSYFLMIVVAYIICSRAPLLHCNQTRDFEYFFHHRNNLDINVVIKEAYHLMEATPLDIHPQRMLDDFIPLTKGQYPVFNKYPEFIVDYQTRELERIRQDEIEYLRERQLAHELEAKAQERKAEDEAWYRKQELLREAEEQRRKMLLVEEEKLAEQRQRLAAVKRELKVKELQFLDASRRRFLKYQQDQRQMELKRLDDEIARKAEYCLSNSFLEGLEQETAAIVQDVEVRRMELESQRQLFEQHLIKDQEAVTKEMEEEVDAHRRRVDLEDHLVQRLMEIDREENQKAQIVAEEHLAKAEQKRIDTDWRLQALHKLRRDDQDREKRYEEIAKLLQDNRVKEAELLKAVREAEEKKREEVIQKKAQLEEEQKAAAAADEHRKQFLEDKMNDALELAEKLQREDGYFERLCDLKAGRPERGVELQQVPRSGNICLNDLSASESSSH</sequence>
<evidence type="ECO:0000256" key="5">
    <source>
        <dbReference type="ARBA" id="ARBA00022574"/>
    </source>
</evidence>
<keyword evidence="10" id="KW-0966">Cell projection</keyword>
<keyword evidence="6" id="KW-0677">Repeat</keyword>
<dbReference type="SMART" id="SM00320">
    <property type="entry name" value="WD40"/>
    <property type="match status" value="7"/>
</dbReference>
<keyword evidence="8 12" id="KW-0175">Coiled coil</keyword>
<dbReference type="InterPro" id="IPR000195">
    <property type="entry name" value="Rab-GAP-TBC_dom"/>
</dbReference>
<dbReference type="GO" id="GO:0036064">
    <property type="term" value="C:ciliary basal body"/>
    <property type="evidence" value="ECO:0007669"/>
    <property type="project" value="TreeGrafter"/>
</dbReference>